<keyword evidence="2" id="KW-0732">Signal</keyword>
<reference evidence="4" key="1">
    <citation type="journal article" date="2019" name="Int. J. Syst. Evol. Microbiol.">
        <title>The Global Catalogue of Microorganisms (GCM) 10K type strain sequencing project: providing services to taxonomists for standard genome sequencing and annotation.</title>
        <authorList>
            <consortium name="The Broad Institute Genomics Platform"/>
            <consortium name="The Broad Institute Genome Sequencing Center for Infectious Disease"/>
            <person name="Wu L."/>
            <person name="Ma J."/>
        </authorList>
    </citation>
    <scope>NUCLEOTIDE SEQUENCE [LARGE SCALE GENOMIC DNA]</scope>
    <source>
        <strain evidence="4">KCTC 3950</strain>
    </source>
</reference>
<dbReference type="PANTHER" id="PTHR43649">
    <property type="entry name" value="ARABINOSE-BINDING PROTEIN-RELATED"/>
    <property type="match status" value="1"/>
</dbReference>
<feature type="chain" id="PRO_5046165954" evidence="2">
    <location>
        <begin position="35"/>
        <end position="556"/>
    </location>
</feature>
<dbReference type="InterPro" id="IPR050490">
    <property type="entry name" value="Bact_solute-bd_prot1"/>
</dbReference>
<dbReference type="Gene3D" id="3.40.190.10">
    <property type="entry name" value="Periplasmic binding protein-like II"/>
    <property type="match status" value="2"/>
</dbReference>
<evidence type="ECO:0000256" key="1">
    <source>
        <dbReference type="SAM" id="MobiDB-lite"/>
    </source>
</evidence>
<protein>
    <submittedName>
        <fullName evidence="3">ABC transporter substrate-binding protein</fullName>
    </submittedName>
</protein>
<evidence type="ECO:0000256" key="2">
    <source>
        <dbReference type="SAM" id="SignalP"/>
    </source>
</evidence>
<dbReference type="PANTHER" id="PTHR43649:SF12">
    <property type="entry name" value="DIACETYLCHITOBIOSE BINDING PROTEIN DASA"/>
    <property type="match status" value="1"/>
</dbReference>
<evidence type="ECO:0000313" key="4">
    <source>
        <dbReference type="Proteomes" id="UP001597541"/>
    </source>
</evidence>
<gene>
    <name evidence="3" type="ORF">ACFSUF_02790</name>
</gene>
<dbReference type="Pfam" id="PF01547">
    <property type="entry name" value="SBP_bac_1"/>
    <property type="match status" value="1"/>
</dbReference>
<comment type="caution">
    <text evidence="3">The sequence shown here is derived from an EMBL/GenBank/DDBJ whole genome shotgun (WGS) entry which is preliminary data.</text>
</comment>
<feature type="region of interest" description="Disordered" evidence="1">
    <location>
        <begin position="31"/>
        <end position="60"/>
    </location>
</feature>
<dbReference type="InterPro" id="IPR006059">
    <property type="entry name" value="SBP"/>
</dbReference>
<dbReference type="RefSeq" id="WP_377599868.1">
    <property type="nucleotide sequence ID" value="NZ_JBHUME010000002.1"/>
</dbReference>
<proteinExistence type="predicted"/>
<keyword evidence="4" id="KW-1185">Reference proteome</keyword>
<evidence type="ECO:0000313" key="3">
    <source>
        <dbReference type="EMBL" id="MFD2611345.1"/>
    </source>
</evidence>
<dbReference type="EMBL" id="JBHUME010000002">
    <property type="protein sequence ID" value="MFD2611345.1"/>
    <property type="molecule type" value="Genomic_DNA"/>
</dbReference>
<dbReference type="PROSITE" id="PS51257">
    <property type="entry name" value="PROKAR_LIPOPROTEIN"/>
    <property type="match status" value="1"/>
</dbReference>
<feature type="signal peptide" evidence="2">
    <location>
        <begin position="1"/>
        <end position="34"/>
    </location>
</feature>
<accession>A0ABW5PA51</accession>
<organism evidence="3 4">
    <name type="scientific">Paenibacillus gansuensis</name>
    <dbReference type="NCBI Taxonomy" id="306542"/>
    <lineage>
        <taxon>Bacteria</taxon>
        <taxon>Bacillati</taxon>
        <taxon>Bacillota</taxon>
        <taxon>Bacilli</taxon>
        <taxon>Bacillales</taxon>
        <taxon>Paenibacillaceae</taxon>
        <taxon>Paenibacillus</taxon>
    </lineage>
</organism>
<feature type="compositionally biased region" description="Polar residues" evidence="1">
    <location>
        <begin position="39"/>
        <end position="57"/>
    </location>
</feature>
<name>A0ABW5PA51_9BACL</name>
<sequence>MIKKGQLRFTVIATLLVTLLAGCAGNGGSNSNQAAGNSTVNSGTNAANSSGGETDTATGKEPVTLTFFDKNIGDPFTNTVAKKITEMTGVSLEMQQPTGNPSEKLNLMLASNDLPDLLSIGRGDILDKYIAAGALLPLNDLIDQYGPNIKKMYGDMLNKTRSEDGKNYYLANWYGLEQYPVFGFLMRMNVLKELGAGEKATNGQPFTAEEFVGLLKAYKEKYPTVDGKPAIPMTFNGENTGAITWTFKGMYGMMPYYEVDGQLKSDVRDPRYIEMIKFMNSLYTQGFIDPEWATNKTQQYEQKLASGTIFATADAFWNPGKPNQILKDTAKDPAKKDEAQFYPYKVIAPGVDPSKTTFGPKSSLGWDGIAISKNSKNAVRAIQLLDYLASEEGQYLMMWGVEGVHWDMKDGKHVPRQEVLDGFKKDWAKYSKESGIRQWVWAVKNGPGSDGTPYDLIGRYQSDPVSDLAIKNLADSAFDTAIYDNLGPAGGTPEAIMQQKVNETTAKYFPRMVMAPSEQEAVSLYEKMIKELDEAGLPKLEKIYTDNYTKRKELWK</sequence>
<dbReference type="Proteomes" id="UP001597541">
    <property type="component" value="Unassembled WGS sequence"/>
</dbReference>
<dbReference type="SUPFAM" id="SSF53850">
    <property type="entry name" value="Periplasmic binding protein-like II"/>
    <property type="match status" value="1"/>
</dbReference>
<dbReference type="CDD" id="cd13582">
    <property type="entry name" value="PBP2_AlgQ_like_3"/>
    <property type="match status" value="1"/>
</dbReference>